<evidence type="ECO:0000313" key="1">
    <source>
        <dbReference type="EMBL" id="MFC6887348.1"/>
    </source>
</evidence>
<dbReference type="EMBL" id="JBHSXS010000084">
    <property type="protein sequence ID" value="MFC6887348.1"/>
    <property type="molecule type" value="Genomic_DNA"/>
</dbReference>
<dbReference type="Proteomes" id="UP001596380">
    <property type="component" value="Unassembled WGS sequence"/>
</dbReference>
<name>A0ABW2D3Q8_9ACTN</name>
<proteinExistence type="predicted"/>
<gene>
    <name evidence="1" type="ORF">ACFQKB_46825</name>
</gene>
<evidence type="ECO:0008006" key="3">
    <source>
        <dbReference type="Google" id="ProtNLM"/>
    </source>
</evidence>
<keyword evidence="2" id="KW-1185">Reference proteome</keyword>
<accession>A0ABW2D3Q8</accession>
<evidence type="ECO:0000313" key="2">
    <source>
        <dbReference type="Proteomes" id="UP001596380"/>
    </source>
</evidence>
<sequence length="181" mass="19152">MDAADDLLLRIGADRELSGFLAWPGDFDLERRDPVEDLRLPTGAPLAPIAGDGAGGTFFLCGEPGTARPVLYADSEGGAALIAADLAEALALIAAHPYWRDLGNGHSPADLEAELIEHDPGYPARRDRALALLGAVPPTAEEALARLRACAARTVPDFRPIARHQDAAGPYDSAYTVLFQD</sequence>
<protein>
    <recommendedName>
        <fullName evidence="3">SUKH-4 immunity protein of toxin-antitoxin system</fullName>
    </recommendedName>
</protein>
<reference evidence="2" key="1">
    <citation type="journal article" date="2019" name="Int. J. Syst. Evol. Microbiol.">
        <title>The Global Catalogue of Microorganisms (GCM) 10K type strain sequencing project: providing services to taxonomists for standard genome sequencing and annotation.</title>
        <authorList>
            <consortium name="The Broad Institute Genomics Platform"/>
            <consortium name="The Broad Institute Genome Sequencing Center for Infectious Disease"/>
            <person name="Wu L."/>
            <person name="Ma J."/>
        </authorList>
    </citation>
    <scope>NUCLEOTIDE SEQUENCE [LARGE SCALE GENOMIC DNA]</scope>
    <source>
        <strain evidence="2">JCM 3369</strain>
    </source>
</reference>
<dbReference type="RefSeq" id="WP_160823638.1">
    <property type="nucleotide sequence ID" value="NZ_JBHSXS010000084.1"/>
</dbReference>
<organism evidence="1 2">
    <name type="scientific">Actinomadura yumaensis</name>
    <dbReference type="NCBI Taxonomy" id="111807"/>
    <lineage>
        <taxon>Bacteria</taxon>
        <taxon>Bacillati</taxon>
        <taxon>Actinomycetota</taxon>
        <taxon>Actinomycetes</taxon>
        <taxon>Streptosporangiales</taxon>
        <taxon>Thermomonosporaceae</taxon>
        <taxon>Actinomadura</taxon>
    </lineage>
</organism>
<comment type="caution">
    <text evidence="1">The sequence shown here is derived from an EMBL/GenBank/DDBJ whole genome shotgun (WGS) entry which is preliminary data.</text>
</comment>